<name>A0AAD9SIP7_PHOAM</name>
<gene>
    <name evidence="2" type="ORF">N8I77_003168</name>
</gene>
<organism evidence="2 3">
    <name type="scientific">Phomopsis amygdali</name>
    <name type="common">Fusicoccum amygdali</name>
    <dbReference type="NCBI Taxonomy" id="1214568"/>
    <lineage>
        <taxon>Eukaryota</taxon>
        <taxon>Fungi</taxon>
        <taxon>Dikarya</taxon>
        <taxon>Ascomycota</taxon>
        <taxon>Pezizomycotina</taxon>
        <taxon>Sordariomycetes</taxon>
        <taxon>Sordariomycetidae</taxon>
        <taxon>Diaporthales</taxon>
        <taxon>Diaporthaceae</taxon>
        <taxon>Diaporthe</taxon>
    </lineage>
</organism>
<dbReference type="AlphaFoldDB" id="A0AAD9SIP7"/>
<keyword evidence="1" id="KW-0732">Signal</keyword>
<feature type="signal peptide" evidence="1">
    <location>
        <begin position="1"/>
        <end position="17"/>
    </location>
</feature>
<feature type="chain" id="PRO_5042242665" evidence="1">
    <location>
        <begin position="18"/>
        <end position="277"/>
    </location>
</feature>
<evidence type="ECO:0000313" key="2">
    <source>
        <dbReference type="EMBL" id="KAK2609678.1"/>
    </source>
</evidence>
<keyword evidence="3" id="KW-1185">Reference proteome</keyword>
<accession>A0AAD9SIP7</accession>
<protein>
    <submittedName>
        <fullName evidence="2">Uncharacterized protein</fullName>
    </submittedName>
</protein>
<dbReference type="EMBL" id="JAUJFL010000002">
    <property type="protein sequence ID" value="KAK2609678.1"/>
    <property type="molecule type" value="Genomic_DNA"/>
</dbReference>
<evidence type="ECO:0000256" key="1">
    <source>
        <dbReference type="SAM" id="SignalP"/>
    </source>
</evidence>
<sequence>MHSKIIIAAFLASIASSSPVSVTRSESTLPFTGNVALPEEYNSTLWVPGTVLEAHQVLLFGEDRAEVVDQDVWTNLIEPQLNQLHAVDETAGQVISTREEHWDEKRECQEITSAVTDKTENFVDWDVQMSPVVSYLTTIHGVGARTVVTVTQGYSVTNGLTVGGGLDYTFTKDILKGALKIDYSHSWTTTYQAAMAYEVTEGYSGTVVTKPTVTRRTGRILKGCIGRQTSQGTFSATSHEEGQRGGLTWVQGNISLCQKQIADGAPLSRCNGGGNFI</sequence>
<dbReference type="Proteomes" id="UP001265746">
    <property type="component" value="Unassembled WGS sequence"/>
</dbReference>
<evidence type="ECO:0000313" key="3">
    <source>
        <dbReference type="Proteomes" id="UP001265746"/>
    </source>
</evidence>
<proteinExistence type="predicted"/>
<reference evidence="2" key="1">
    <citation type="submission" date="2023-06" db="EMBL/GenBank/DDBJ databases">
        <authorList>
            <person name="Noh H."/>
        </authorList>
    </citation>
    <scope>NUCLEOTIDE SEQUENCE</scope>
    <source>
        <strain evidence="2">DUCC20226</strain>
    </source>
</reference>
<comment type="caution">
    <text evidence="2">The sequence shown here is derived from an EMBL/GenBank/DDBJ whole genome shotgun (WGS) entry which is preliminary data.</text>
</comment>